<comment type="caution">
    <text evidence="1">The sequence shown here is derived from an EMBL/GenBank/DDBJ whole genome shotgun (WGS) entry which is preliminary data.</text>
</comment>
<sequence>MATNPTPQNIACLETLALNILKILFPEKIASDINIPELDPYWLYNQELFLYEIKKPITLLICGHLYYCNCIESSIKINSTCPRPDCNKEIESIVVSILGSQDIDLMEMSSTIFKSPMFTQIKKPVKKESDILEDLIKELFTEPETQVLVIRKENTISFNDLYNNITNSEMQNEITNQD</sequence>
<accession>A0ABN7WAM9</accession>
<dbReference type="Proteomes" id="UP000789901">
    <property type="component" value="Unassembled WGS sequence"/>
</dbReference>
<proteinExistence type="predicted"/>
<name>A0ABN7WAM9_GIGMA</name>
<dbReference type="SUPFAM" id="SSF57850">
    <property type="entry name" value="RING/U-box"/>
    <property type="match status" value="1"/>
</dbReference>
<dbReference type="InterPro" id="IPR013083">
    <property type="entry name" value="Znf_RING/FYVE/PHD"/>
</dbReference>
<feature type="non-terminal residue" evidence="1">
    <location>
        <position position="178"/>
    </location>
</feature>
<evidence type="ECO:0000313" key="2">
    <source>
        <dbReference type="Proteomes" id="UP000789901"/>
    </source>
</evidence>
<dbReference type="Gene3D" id="3.30.40.10">
    <property type="entry name" value="Zinc/RING finger domain, C3HC4 (zinc finger)"/>
    <property type="match status" value="1"/>
</dbReference>
<evidence type="ECO:0000313" key="1">
    <source>
        <dbReference type="EMBL" id="CAG8824002.1"/>
    </source>
</evidence>
<gene>
    <name evidence="1" type="ORF">GMARGA_LOCUS28471</name>
</gene>
<dbReference type="EMBL" id="CAJVQB010036477">
    <property type="protein sequence ID" value="CAG8824002.1"/>
    <property type="molecule type" value="Genomic_DNA"/>
</dbReference>
<organism evidence="1 2">
    <name type="scientific">Gigaspora margarita</name>
    <dbReference type="NCBI Taxonomy" id="4874"/>
    <lineage>
        <taxon>Eukaryota</taxon>
        <taxon>Fungi</taxon>
        <taxon>Fungi incertae sedis</taxon>
        <taxon>Mucoromycota</taxon>
        <taxon>Glomeromycotina</taxon>
        <taxon>Glomeromycetes</taxon>
        <taxon>Diversisporales</taxon>
        <taxon>Gigasporaceae</taxon>
        <taxon>Gigaspora</taxon>
    </lineage>
</organism>
<keyword evidence="2" id="KW-1185">Reference proteome</keyword>
<protein>
    <submittedName>
        <fullName evidence="1">38831_t:CDS:1</fullName>
    </submittedName>
</protein>
<reference evidence="1 2" key="1">
    <citation type="submission" date="2021-06" db="EMBL/GenBank/DDBJ databases">
        <authorList>
            <person name="Kallberg Y."/>
            <person name="Tangrot J."/>
            <person name="Rosling A."/>
        </authorList>
    </citation>
    <scope>NUCLEOTIDE SEQUENCE [LARGE SCALE GENOMIC DNA]</scope>
    <source>
        <strain evidence="1 2">120-4 pot B 10/14</strain>
    </source>
</reference>